<keyword evidence="1" id="KW-0472">Membrane</keyword>
<dbReference type="EMBL" id="MT144588">
    <property type="protein sequence ID" value="QJH93457.1"/>
    <property type="molecule type" value="Genomic_DNA"/>
</dbReference>
<protein>
    <submittedName>
        <fullName evidence="2">Uncharacterized protein</fullName>
    </submittedName>
</protein>
<dbReference type="AlphaFoldDB" id="A0A6H1Z8W2"/>
<evidence type="ECO:0000256" key="1">
    <source>
        <dbReference type="SAM" id="Phobius"/>
    </source>
</evidence>
<reference evidence="2" key="1">
    <citation type="submission" date="2020-03" db="EMBL/GenBank/DDBJ databases">
        <title>The deep terrestrial virosphere.</title>
        <authorList>
            <person name="Holmfeldt K."/>
            <person name="Nilsson E."/>
            <person name="Simone D."/>
            <person name="Lopez-Fernandez M."/>
            <person name="Wu X."/>
            <person name="de Brujin I."/>
            <person name="Lundin D."/>
            <person name="Andersson A."/>
            <person name="Bertilsson S."/>
            <person name="Dopson M."/>
        </authorList>
    </citation>
    <scope>NUCLEOTIDE SEQUENCE</scope>
    <source>
        <strain evidence="2">TM448A00064</strain>
        <strain evidence="3">TM448B00061</strain>
    </source>
</reference>
<keyword evidence="1" id="KW-1133">Transmembrane helix</keyword>
<evidence type="ECO:0000313" key="3">
    <source>
        <dbReference type="EMBL" id="QJH93457.1"/>
    </source>
</evidence>
<proteinExistence type="predicted"/>
<accession>A0A6H1Z8W2</accession>
<keyword evidence="1" id="KW-0812">Transmembrane</keyword>
<name>A0A6H1Z8W2_9ZZZZ</name>
<feature type="transmembrane region" description="Helical" evidence="1">
    <location>
        <begin position="20"/>
        <end position="39"/>
    </location>
</feature>
<dbReference type="EMBL" id="MT143971">
    <property type="protein sequence ID" value="QJA43889.1"/>
    <property type="molecule type" value="Genomic_DNA"/>
</dbReference>
<sequence length="80" mass="8400">MPDSTAAPVTPATGGSTINWAFWVEKGVSLLIALATAYLNSRGKQVTPQQLAANAQQYMSEAAKDLSDAGDAYLNKLDQG</sequence>
<gene>
    <name evidence="2" type="ORF">TM448A00064_0068</name>
    <name evidence="3" type="ORF">TM448B00061_0077</name>
</gene>
<organism evidence="2">
    <name type="scientific">viral metagenome</name>
    <dbReference type="NCBI Taxonomy" id="1070528"/>
    <lineage>
        <taxon>unclassified sequences</taxon>
        <taxon>metagenomes</taxon>
        <taxon>organismal metagenomes</taxon>
    </lineage>
</organism>
<evidence type="ECO:0000313" key="2">
    <source>
        <dbReference type="EMBL" id="QJA43889.1"/>
    </source>
</evidence>